<dbReference type="PROSITE" id="PS50977">
    <property type="entry name" value="HTH_TETR_2"/>
    <property type="match status" value="1"/>
</dbReference>
<dbReference type="EMBL" id="LT669839">
    <property type="protein sequence ID" value="SHD78433.1"/>
    <property type="molecule type" value="Genomic_DNA"/>
</dbReference>
<keyword evidence="1 2" id="KW-0238">DNA-binding</keyword>
<evidence type="ECO:0000313" key="5">
    <source>
        <dbReference type="Proteomes" id="UP000245423"/>
    </source>
</evidence>
<reference evidence="4 5" key="1">
    <citation type="submission" date="2016-11" db="EMBL/GenBank/DDBJ databases">
        <authorList>
            <person name="Manzoor S."/>
        </authorList>
    </citation>
    <scope>NUCLEOTIDE SEQUENCE [LARGE SCALE GENOMIC DNA]</scope>
    <source>
        <strain evidence="4">Clostridium ultunense strain Esp</strain>
    </source>
</reference>
<dbReference type="InterPro" id="IPR001647">
    <property type="entry name" value="HTH_TetR"/>
</dbReference>
<dbReference type="GO" id="GO:0003677">
    <property type="term" value="F:DNA binding"/>
    <property type="evidence" value="ECO:0007669"/>
    <property type="project" value="UniProtKB-UniRule"/>
</dbReference>
<dbReference type="AlphaFoldDB" id="M1ZGP5"/>
<dbReference type="RefSeq" id="WP_005582571.1">
    <property type="nucleotide sequence ID" value="NZ_LT669839.1"/>
</dbReference>
<dbReference type="Pfam" id="PF00440">
    <property type="entry name" value="TetR_N"/>
    <property type="match status" value="1"/>
</dbReference>
<accession>M1ZGP5</accession>
<evidence type="ECO:0000313" key="4">
    <source>
        <dbReference type="EMBL" id="SHD78433.1"/>
    </source>
</evidence>
<protein>
    <submittedName>
        <fullName evidence="4">Transcriptional regulator, TetR family</fullName>
    </submittedName>
</protein>
<evidence type="ECO:0000256" key="2">
    <source>
        <dbReference type="PROSITE-ProRule" id="PRU00335"/>
    </source>
</evidence>
<evidence type="ECO:0000259" key="3">
    <source>
        <dbReference type="PROSITE" id="PS50977"/>
    </source>
</evidence>
<feature type="DNA-binding region" description="H-T-H motif" evidence="2">
    <location>
        <begin position="27"/>
        <end position="46"/>
    </location>
</feature>
<proteinExistence type="predicted"/>
<sequence>MDSKYTTTQEKILSAAIQLYGSKGDMTTREIANKAGVNVASINYHFQSKDNLLKAVERHYSNLLYDMQNQILKDPTSSPKDKLTIWANNLMEFMFQCPALIPLVANLVIQDESYNPEIIKKFFDNIEFKEKIEGIISSITHIKDKEILNYKYIQLFSGILGPILFQVMPNISGQKSVFIDFSVEKERKKYIEDLVDTILK</sequence>
<organism evidence="4 5">
    <name type="scientific">[Clostridium] ultunense Esp</name>
    <dbReference type="NCBI Taxonomy" id="1288971"/>
    <lineage>
        <taxon>Bacteria</taxon>
        <taxon>Bacillati</taxon>
        <taxon>Bacillota</taxon>
        <taxon>Tissierellia</taxon>
        <taxon>Tissierellales</taxon>
        <taxon>Tepidimicrobiaceae</taxon>
        <taxon>Schnuerera</taxon>
    </lineage>
</organism>
<dbReference type="Gene3D" id="1.10.357.10">
    <property type="entry name" value="Tetracycline Repressor, domain 2"/>
    <property type="match status" value="1"/>
</dbReference>
<dbReference type="HOGENOM" id="CLU_1365679_0_0_9"/>
<gene>
    <name evidence="4" type="ORF">CUESP1_3105</name>
</gene>
<dbReference type="OrthoDB" id="9789566at2"/>
<dbReference type="SUPFAM" id="SSF46689">
    <property type="entry name" value="Homeodomain-like"/>
    <property type="match status" value="1"/>
</dbReference>
<dbReference type="InterPro" id="IPR009057">
    <property type="entry name" value="Homeodomain-like_sf"/>
</dbReference>
<evidence type="ECO:0000256" key="1">
    <source>
        <dbReference type="ARBA" id="ARBA00023125"/>
    </source>
</evidence>
<feature type="domain" description="HTH tetR-type" evidence="3">
    <location>
        <begin position="6"/>
        <end position="64"/>
    </location>
</feature>
<name>M1ZGP5_9FIRM</name>
<dbReference type="Proteomes" id="UP000245423">
    <property type="component" value="Chromosome 1"/>
</dbReference>
<keyword evidence="5" id="KW-1185">Reference proteome</keyword>